<evidence type="ECO:0000256" key="4">
    <source>
        <dbReference type="ARBA" id="ARBA00022512"/>
    </source>
</evidence>
<dbReference type="InterPro" id="IPR000490">
    <property type="entry name" value="Glyco_hydro_17"/>
</dbReference>
<evidence type="ECO:0000256" key="3">
    <source>
        <dbReference type="ARBA" id="ARBA00022475"/>
    </source>
</evidence>
<feature type="compositionally biased region" description="Polar residues" evidence="16">
    <location>
        <begin position="7"/>
        <end position="22"/>
    </location>
</feature>
<keyword evidence="18" id="KW-1185">Reference proteome</keyword>
<keyword evidence="11" id="KW-0961">Cell wall biogenesis/degradation</keyword>
<dbReference type="GO" id="GO:0016787">
    <property type="term" value="F:hydrolase activity"/>
    <property type="evidence" value="ECO:0007669"/>
    <property type="project" value="UniProtKB-KW"/>
</dbReference>
<evidence type="ECO:0000256" key="1">
    <source>
        <dbReference type="ARBA" id="ARBA00004191"/>
    </source>
</evidence>
<gene>
    <name evidence="17" type="ORF">KAK11_11780</name>
</gene>
<comment type="caution">
    <text evidence="17">The sequence shown here is derived from an EMBL/GenBank/DDBJ whole genome shotgun (WGS) entry which is preliminary data.</text>
</comment>
<dbReference type="InterPro" id="IPR017853">
    <property type="entry name" value="GH"/>
</dbReference>
<keyword evidence="10" id="KW-0119">Carbohydrate metabolism</keyword>
<evidence type="ECO:0000256" key="12">
    <source>
        <dbReference type="ARBA" id="ARBA00023326"/>
    </source>
</evidence>
<organism evidence="17 18">
    <name type="scientific">Ideonella paludis</name>
    <dbReference type="NCBI Taxonomy" id="1233411"/>
    <lineage>
        <taxon>Bacteria</taxon>
        <taxon>Pseudomonadati</taxon>
        <taxon>Pseudomonadota</taxon>
        <taxon>Betaproteobacteria</taxon>
        <taxon>Burkholderiales</taxon>
        <taxon>Sphaerotilaceae</taxon>
        <taxon>Ideonella</taxon>
    </lineage>
</organism>
<evidence type="ECO:0000313" key="17">
    <source>
        <dbReference type="EMBL" id="MBQ0936008.1"/>
    </source>
</evidence>
<keyword evidence="12" id="KW-0624">Polysaccharide degradation</keyword>
<evidence type="ECO:0000256" key="6">
    <source>
        <dbReference type="ARBA" id="ARBA00022729"/>
    </source>
</evidence>
<keyword evidence="6" id="KW-0732">Signal</keyword>
<dbReference type="InterPro" id="IPR050732">
    <property type="entry name" value="Beta-glucan_modifiers"/>
</dbReference>
<keyword evidence="7 17" id="KW-0378">Hydrolase</keyword>
<feature type="region of interest" description="Disordered" evidence="16">
    <location>
        <begin position="1"/>
        <end position="22"/>
    </location>
</feature>
<name>A0ABS5DXY5_9BURK</name>
<proteinExistence type="predicted"/>
<evidence type="ECO:0000256" key="8">
    <source>
        <dbReference type="ARBA" id="ARBA00023136"/>
    </source>
</evidence>
<keyword evidence="4" id="KW-0134">Cell wall</keyword>
<evidence type="ECO:0000256" key="5">
    <source>
        <dbReference type="ARBA" id="ARBA00022525"/>
    </source>
</evidence>
<evidence type="ECO:0000256" key="13">
    <source>
        <dbReference type="ARBA" id="ARBA00037649"/>
    </source>
</evidence>
<protein>
    <recommendedName>
        <fullName evidence="15">Endo-1,3-beta-glucanase btgC</fullName>
    </recommendedName>
    <alternativeName>
        <fullName evidence="14">Laminarinase btgC</fullName>
    </alternativeName>
</protein>
<evidence type="ECO:0000256" key="2">
    <source>
        <dbReference type="ARBA" id="ARBA00004236"/>
    </source>
</evidence>
<dbReference type="SUPFAM" id="SSF51445">
    <property type="entry name" value="(Trans)glycosidases"/>
    <property type="match status" value="1"/>
</dbReference>
<sequence length="328" mass="37043">MLGPTGASGTKTGGRSLTERTPLNLPQGNAICYSGYREGQSPGEQIFPSREEILEDLLILQKNWTLLRLYDCSLHAERVLEVIETEGLPFKVLLGAYLAAELNNFGCPWGGTYTEEQLALNRAENAAELERLIRLAQRYEALVFAVAVGNECTVEWSDHIVAVPQMVAYVQHVKQALRQPVTFCENYVPWITKLAPLVEVLDFISVHTYPVWEYKRIEEAISYTRDNVESVARCYPDKPVIITEAGWATHSNGRGMPLELVSESLQEVYYRALMSWSQEAGILTFVFEAFDEPWKGSPDPMEPEKHWGLFTVDRRPKLVMQGLFGLPS</sequence>
<evidence type="ECO:0000256" key="11">
    <source>
        <dbReference type="ARBA" id="ARBA00023316"/>
    </source>
</evidence>
<evidence type="ECO:0000256" key="10">
    <source>
        <dbReference type="ARBA" id="ARBA00023277"/>
    </source>
</evidence>
<dbReference type="PANTHER" id="PTHR16631">
    <property type="entry name" value="GLUCAN 1,3-BETA-GLUCOSIDASE"/>
    <property type="match status" value="1"/>
</dbReference>
<keyword evidence="9" id="KW-0325">Glycoprotein</keyword>
<dbReference type="EMBL" id="JAGQDG010000004">
    <property type="protein sequence ID" value="MBQ0936008.1"/>
    <property type="molecule type" value="Genomic_DNA"/>
</dbReference>
<accession>A0ABS5DXY5</accession>
<dbReference type="Gene3D" id="3.20.20.80">
    <property type="entry name" value="Glycosidases"/>
    <property type="match status" value="1"/>
</dbReference>
<dbReference type="PANTHER" id="PTHR16631:SF17">
    <property type="entry name" value="GLUCAN ENDO-1,3-BETA-GLUCOSIDASE BTGC"/>
    <property type="match status" value="1"/>
</dbReference>
<dbReference type="Proteomes" id="UP000672097">
    <property type="component" value="Unassembled WGS sequence"/>
</dbReference>
<reference evidence="17 18" key="1">
    <citation type="submission" date="2021-04" db="EMBL/GenBank/DDBJ databases">
        <title>The genome sequence of type strain Ideonella paludis KCTC 32238.</title>
        <authorList>
            <person name="Liu Y."/>
        </authorList>
    </citation>
    <scope>NUCLEOTIDE SEQUENCE [LARGE SCALE GENOMIC DNA]</scope>
    <source>
        <strain evidence="17 18">KCTC 32238</strain>
    </source>
</reference>
<comment type="subcellular location">
    <subcellularLocation>
        <location evidence="2">Cell membrane</location>
    </subcellularLocation>
    <subcellularLocation>
        <location evidence="1">Secreted</location>
        <location evidence="1">Cell wall</location>
    </subcellularLocation>
</comment>
<evidence type="ECO:0000313" key="18">
    <source>
        <dbReference type="Proteomes" id="UP000672097"/>
    </source>
</evidence>
<comment type="function">
    <text evidence="13">Glucanases play a role in cell expansion during growth, in cell-cell fusion during mating, and in spore release during sporulation. This enzyme may be involved in beta-glucan degradation. Active on laminarin and lichenan.</text>
</comment>
<keyword evidence="5" id="KW-0964">Secreted</keyword>
<evidence type="ECO:0000256" key="16">
    <source>
        <dbReference type="SAM" id="MobiDB-lite"/>
    </source>
</evidence>
<keyword evidence="3" id="KW-1003">Cell membrane</keyword>
<evidence type="ECO:0000256" key="7">
    <source>
        <dbReference type="ARBA" id="ARBA00022801"/>
    </source>
</evidence>
<dbReference type="Pfam" id="PF00332">
    <property type="entry name" value="Glyco_hydro_17"/>
    <property type="match status" value="1"/>
</dbReference>
<keyword evidence="8" id="KW-0472">Membrane</keyword>
<evidence type="ECO:0000256" key="14">
    <source>
        <dbReference type="ARBA" id="ARBA00042373"/>
    </source>
</evidence>
<evidence type="ECO:0000256" key="9">
    <source>
        <dbReference type="ARBA" id="ARBA00023180"/>
    </source>
</evidence>
<evidence type="ECO:0000256" key="15">
    <source>
        <dbReference type="ARBA" id="ARBA00043078"/>
    </source>
</evidence>